<sequence length="106" mass="11975">MAMPSIFPRSRNGGSHMYAPSIAQVLESYSLSQLRSSTRSKVFSRYHPYPCYTERVVSDPLMQTIDERDEPPAYQGPRGQVALRQPRNGVDYGRRQGFVHKAIAAT</sequence>
<dbReference type="EMBL" id="KL198004">
    <property type="protein sequence ID" value="KDQ33590.1"/>
    <property type="molecule type" value="Genomic_DNA"/>
</dbReference>
<name>A0A067P2X1_PLEO1</name>
<organism evidence="2 3">
    <name type="scientific">Pleurotus ostreatus (strain PC15)</name>
    <name type="common">Oyster mushroom</name>
    <dbReference type="NCBI Taxonomy" id="1137138"/>
    <lineage>
        <taxon>Eukaryota</taxon>
        <taxon>Fungi</taxon>
        <taxon>Dikarya</taxon>
        <taxon>Basidiomycota</taxon>
        <taxon>Agaricomycotina</taxon>
        <taxon>Agaricomycetes</taxon>
        <taxon>Agaricomycetidae</taxon>
        <taxon>Agaricales</taxon>
        <taxon>Pleurotineae</taxon>
        <taxon>Pleurotaceae</taxon>
        <taxon>Pleurotus</taxon>
    </lineage>
</organism>
<dbReference type="AlphaFoldDB" id="A0A067P2X1"/>
<evidence type="ECO:0000313" key="2">
    <source>
        <dbReference type="EMBL" id="KDQ33590.1"/>
    </source>
</evidence>
<evidence type="ECO:0000313" key="3">
    <source>
        <dbReference type="Proteomes" id="UP000027073"/>
    </source>
</evidence>
<dbReference type="VEuPathDB" id="FungiDB:PLEOSDRAFT_1091556"/>
<dbReference type="OrthoDB" id="2637024at2759"/>
<gene>
    <name evidence="2" type="ORF">PLEOSDRAFT_1091556</name>
</gene>
<evidence type="ECO:0000256" key="1">
    <source>
        <dbReference type="SAM" id="MobiDB-lite"/>
    </source>
</evidence>
<dbReference type="HOGENOM" id="CLU_2224324_0_0_1"/>
<protein>
    <submittedName>
        <fullName evidence="2">Uncharacterized protein</fullName>
    </submittedName>
</protein>
<reference evidence="3" key="1">
    <citation type="journal article" date="2014" name="Proc. Natl. Acad. Sci. U.S.A.">
        <title>Extensive sampling of basidiomycete genomes demonstrates inadequacy of the white-rot/brown-rot paradigm for wood decay fungi.</title>
        <authorList>
            <person name="Riley R."/>
            <person name="Salamov A.A."/>
            <person name="Brown D.W."/>
            <person name="Nagy L.G."/>
            <person name="Floudas D."/>
            <person name="Held B.W."/>
            <person name="Levasseur A."/>
            <person name="Lombard V."/>
            <person name="Morin E."/>
            <person name="Otillar R."/>
            <person name="Lindquist E.A."/>
            <person name="Sun H."/>
            <person name="LaButti K.M."/>
            <person name="Schmutz J."/>
            <person name="Jabbour D."/>
            <person name="Luo H."/>
            <person name="Baker S.E."/>
            <person name="Pisabarro A.G."/>
            <person name="Walton J.D."/>
            <person name="Blanchette R.A."/>
            <person name="Henrissat B."/>
            <person name="Martin F."/>
            <person name="Cullen D."/>
            <person name="Hibbett D.S."/>
            <person name="Grigoriev I.V."/>
        </authorList>
    </citation>
    <scope>NUCLEOTIDE SEQUENCE [LARGE SCALE GENOMIC DNA]</scope>
    <source>
        <strain evidence="3">PC15</strain>
    </source>
</reference>
<proteinExistence type="predicted"/>
<accession>A0A067P2X1</accession>
<dbReference type="Proteomes" id="UP000027073">
    <property type="component" value="Unassembled WGS sequence"/>
</dbReference>
<dbReference type="InParanoid" id="A0A067P2X1"/>
<feature type="region of interest" description="Disordered" evidence="1">
    <location>
        <begin position="67"/>
        <end position="94"/>
    </location>
</feature>